<accession>A0A165ZSH2</accession>
<sequence length="147" mass="16563">MVALRYDQYRPDPFPWHAVVIAGVLAVVFLALGIYLLVIYRRRRQRAQRQAAEWEHEQMQWAMTQASPQPIVILTAPTPSTEAVTLPPTALSHPRSTSDAQRDLAEVLRSAPPQPQWGTRPPPPARRRGRESWRFVKGVAGPSSRAP</sequence>
<keyword evidence="2" id="KW-1133">Transmembrane helix</keyword>
<gene>
    <name evidence="3" type="ORF">EXIGLDRAFT_255565</name>
</gene>
<keyword evidence="2" id="KW-0472">Membrane</keyword>
<feature type="transmembrane region" description="Helical" evidence="2">
    <location>
        <begin position="14"/>
        <end position="40"/>
    </location>
</feature>
<proteinExistence type="predicted"/>
<evidence type="ECO:0000256" key="2">
    <source>
        <dbReference type="SAM" id="Phobius"/>
    </source>
</evidence>
<evidence type="ECO:0000313" key="4">
    <source>
        <dbReference type="Proteomes" id="UP000077266"/>
    </source>
</evidence>
<evidence type="ECO:0000256" key="1">
    <source>
        <dbReference type="SAM" id="MobiDB-lite"/>
    </source>
</evidence>
<feature type="compositionally biased region" description="Pro residues" evidence="1">
    <location>
        <begin position="112"/>
        <end position="124"/>
    </location>
</feature>
<name>A0A165ZSH2_EXIGL</name>
<keyword evidence="2" id="KW-0812">Transmembrane</keyword>
<evidence type="ECO:0000313" key="3">
    <source>
        <dbReference type="EMBL" id="KZV85499.1"/>
    </source>
</evidence>
<organism evidence="3 4">
    <name type="scientific">Exidia glandulosa HHB12029</name>
    <dbReference type="NCBI Taxonomy" id="1314781"/>
    <lineage>
        <taxon>Eukaryota</taxon>
        <taxon>Fungi</taxon>
        <taxon>Dikarya</taxon>
        <taxon>Basidiomycota</taxon>
        <taxon>Agaricomycotina</taxon>
        <taxon>Agaricomycetes</taxon>
        <taxon>Auriculariales</taxon>
        <taxon>Exidiaceae</taxon>
        <taxon>Exidia</taxon>
    </lineage>
</organism>
<reference evidence="3 4" key="1">
    <citation type="journal article" date="2016" name="Mol. Biol. Evol.">
        <title>Comparative Genomics of Early-Diverging Mushroom-Forming Fungi Provides Insights into the Origins of Lignocellulose Decay Capabilities.</title>
        <authorList>
            <person name="Nagy L.G."/>
            <person name="Riley R."/>
            <person name="Tritt A."/>
            <person name="Adam C."/>
            <person name="Daum C."/>
            <person name="Floudas D."/>
            <person name="Sun H."/>
            <person name="Yadav J.S."/>
            <person name="Pangilinan J."/>
            <person name="Larsson K.H."/>
            <person name="Matsuura K."/>
            <person name="Barry K."/>
            <person name="Labutti K."/>
            <person name="Kuo R."/>
            <person name="Ohm R.A."/>
            <person name="Bhattacharya S.S."/>
            <person name="Shirouzu T."/>
            <person name="Yoshinaga Y."/>
            <person name="Martin F.M."/>
            <person name="Grigoriev I.V."/>
            <person name="Hibbett D.S."/>
        </authorList>
    </citation>
    <scope>NUCLEOTIDE SEQUENCE [LARGE SCALE GENOMIC DNA]</scope>
    <source>
        <strain evidence="3 4">HHB12029</strain>
    </source>
</reference>
<dbReference type="EMBL" id="KV426186">
    <property type="protein sequence ID" value="KZV85499.1"/>
    <property type="molecule type" value="Genomic_DNA"/>
</dbReference>
<dbReference type="AlphaFoldDB" id="A0A165ZSH2"/>
<dbReference type="InParanoid" id="A0A165ZSH2"/>
<feature type="region of interest" description="Disordered" evidence="1">
    <location>
        <begin position="83"/>
        <end position="147"/>
    </location>
</feature>
<keyword evidence="4" id="KW-1185">Reference proteome</keyword>
<dbReference type="Proteomes" id="UP000077266">
    <property type="component" value="Unassembled WGS sequence"/>
</dbReference>
<protein>
    <submittedName>
        <fullName evidence="3">Uncharacterized protein</fullName>
    </submittedName>
</protein>